<feature type="transmembrane region" description="Helical" evidence="5">
    <location>
        <begin position="52"/>
        <end position="72"/>
    </location>
</feature>
<evidence type="ECO:0000313" key="6">
    <source>
        <dbReference type="EMBL" id="GEN45886.1"/>
    </source>
</evidence>
<comment type="similarity">
    <text evidence="5">Belongs to the UPF0756 family.</text>
</comment>
<keyword evidence="4 5" id="KW-0472">Membrane</keyword>
<dbReference type="PANTHER" id="PTHR38452:SF1">
    <property type="entry name" value="UPF0756 MEMBRANE PROTEIN YEAL"/>
    <property type="match status" value="1"/>
</dbReference>
<evidence type="ECO:0000256" key="1">
    <source>
        <dbReference type="ARBA" id="ARBA00022475"/>
    </source>
</evidence>
<evidence type="ECO:0000256" key="2">
    <source>
        <dbReference type="ARBA" id="ARBA00022692"/>
    </source>
</evidence>
<dbReference type="HAMAP" id="MF_01874">
    <property type="entry name" value="UPF0756"/>
    <property type="match status" value="1"/>
</dbReference>
<feature type="transmembrane region" description="Helical" evidence="5">
    <location>
        <begin position="84"/>
        <end position="100"/>
    </location>
</feature>
<keyword evidence="1 5" id="KW-1003">Cell membrane</keyword>
<reference evidence="6 7" key="1">
    <citation type="submission" date="2019-07" db="EMBL/GenBank/DDBJ databases">
        <title>Whole genome shotgun sequence of Alkalibacillus haloalkaliphilus NBRC 103110.</title>
        <authorList>
            <person name="Hosoyama A."/>
            <person name="Uohara A."/>
            <person name="Ohji S."/>
            <person name="Ichikawa N."/>
        </authorList>
    </citation>
    <scope>NUCLEOTIDE SEQUENCE [LARGE SCALE GENOMIC DNA]</scope>
    <source>
        <strain evidence="6 7">NBRC 103110</strain>
    </source>
</reference>
<dbReference type="Proteomes" id="UP000321440">
    <property type="component" value="Unassembled WGS sequence"/>
</dbReference>
<keyword evidence="3 5" id="KW-1133">Transmembrane helix</keyword>
<name>A0A511W472_9BACI</name>
<dbReference type="OrthoDB" id="80306at2"/>
<comment type="subcellular location">
    <subcellularLocation>
        <location evidence="5">Cell membrane</location>
        <topology evidence="5">Multi-pass membrane protein</topology>
    </subcellularLocation>
</comment>
<comment type="caution">
    <text evidence="6">The sequence shown here is derived from an EMBL/GenBank/DDBJ whole genome shotgun (WGS) entry which is preliminary data.</text>
</comment>
<evidence type="ECO:0000313" key="7">
    <source>
        <dbReference type="Proteomes" id="UP000321440"/>
    </source>
</evidence>
<dbReference type="Pfam" id="PF04284">
    <property type="entry name" value="DUF441"/>
    <property type="match status" value="1"/>
</dbReference>
<organism evidence="6 7">
    <name type="scientific">Alkalibacillus haloalkaliphilus</name>
    <dbReference type="NCBI Taxonomy" id="94136"/>
    <lineage>
        <taxon>Bacteria</taxon>
        <taxon>Bacillati</taxon>
        <taxon>Bacillota</taxon>
        <taxon>Bacilli</taxon>
        <taxon>Bacillales</taxon>
        <taxon>Bacillaceae</taxon>
        <taxon>Alkalibacillus</taxon>
    </lineage>
</organism>
<sequence>MLSSSTLFLLVLLALGFIAKNQAILIAVYILLGIKLLSLEDRILPLFESKGIFIGVIVITIAVLVPIANGEIGFSDLFESMKSYYAWIAIAAGAFVAYVAKDGVDLMASDPHLTAALIAGTILGVVLFQGIAVGPVIGAGIAYLVMQLVDGVMKFFS</sequence>
<feature type="transmembrane region" description="Helical" evidence="5">
    <location>
        <begin position="112"/>
        <end position="145"/>
    </location>
</feature>
<evidence type="ECO:0000256" key="4">
    <source>
        <dbReference type="ARBA" id="ARBA00023136"/>
    </source>
</evidence>
<evidence type="ECO:0000256" key="3">
    <source>
        <dbReference type="ARBA" id="ARBA00022989"/>
    </source>
</evidence>
<dbReference type="AlphaFoldDB" id="A0A511W472"/>
<keyword evidence="2 5" id="KW-0812">Transmembrane</keyword>
<proteinExistence type="inferred from homology"/>
<dbReference type="InterPro" id="IPR007382">
    <property type="entry name" value="UPF0756_TM"/>
</dbReference>
<dbReference type="EMBL" id="BJYA01000011">
    <property type="protein sequence ID" value="GEN45886.1"/>
    <property type="molecule type" value="Genomic_DNA"/>
</dbReference>
<gene>
    <name evidence="6" type="primary">ytwI</name>
    <name evidence="6" type="ORF">AHA02nite_16620</name>
</gene>
<dbReference type="PANTHER" id="PTHR38452">
    <property type="entry name" value="UPF0756 MEMBRANE PROTEIN YEAL"/>
    <property type="match status" value="1"/>
</dbReference>
<protein>
    <recommendedName>
        <fullName evidence="5">UPF0756 membrane protein AHA02nite_16620</fullName>
    </recommendedName>
</protein>
<feature type="transmembrane region" description="Helical" evidence="5">
    <location>
        <begin position="7"/>
        <end position="32"/>
    </location>
</feature>
<dbReference type="GO" id="GO:0005886">
    <property type="term" value="C:plasma membrane"/>
    <property type="evidence" value="ECO:0007669"/>
    <property type="project" value="UniProtKB-SubCell"/>
</dbReference>
<accession>A0A511W472</accession>
<evidence type="ECO:0000256" key="5">
    <source>
        <dbReference type="HAMAP-Rule" id="MF_01874"/>
    </source>
</evidence>
<keyword evidence="7" id="KW-1185">Reference proteome</keyword>